<dbReference type="SUPFAM" id="SSF51197">
    <property type="entry name" value="Clavaminate synthase-like"/>
    <property type="match status" value="1"/>
</dbReference>
<dbReference type="Pfam" id="PF03171">
    <property type="entry name" value="2OG-FeII_Oxy"/>
    <property type="match status" value="1"/>
</dbReference>
<keyword evidence="4" id="KW-1185">Reference proteome</keyword>
<dbReference type="GO" id="GO:0046872">
    <property type="term" value="F:metal ion binding"/>
    <property type="evidence" value="ECO:0007669"/>
    <property type="project" value="UniProtKB-KW"/>
</dbReference>
<organism evidence="3 4">
    <name type="scientific">Coccomyxa viridis</name>
    <dbReference type="NCBI Taxonomy" id="1274662"/>
    <lineage>
        <taxon>Eukaryota</taxon>
        <taxon>Viridiplantae</taxon>
        <taxon>Chlorophyta</taxon>
        <taxon>core chlorophytes</taxon>
        <taxon>Trebouxiophyceae</taxon>
        <taxon>Trebouxiophyceae incertae sedis</taxon>
        <taxon>Coccomyxaceae</taxon>
        <taxon>Coccomyxa</taxon>
    </lineage>
</organism>
<evidence type="ECO:0000313" key="3">
    <source>
        <dbReference type="EMBL" id="CAK0786887.1"/>
    </source>
</evidence>
<protein>
    <recommendedName>
        <fullName evidence="2">Fe2OG dioxygenase domain-containing protein</fullName>
    </recommendedName>
</protein>
<keyword evidence="1" id="KW-0560">Oxidoreductase</keyword>
<feature type="domain" description="Fe2OG dioxygenase" evidence="2">
    <location>
        <begin position="45"/>
        <end position="162"/>
    </location>
</feature>
<evidence type="ECO:0000256" key="1">
    <source>
        <dbReference type="RuleBase" id="RU003682"/>
    </source>
</evidence>
<comment type="caution">
    <text evidence="3">The sequence shown here is derived from an EMBL/GenBank/DDBJ whole genome shotgun (WGS) entry which is preliminary data.</text>
</comment>
<accession>A0AAV1II18</accession>
<sequence length="226" mass="25349">MQALQQLVDRLMSLFAVGLGFPEDFFAEETDVGSPENNTMLDYTKHHSLEGIELGKLRQSANRITAHTDESLITLLLHSPGSVGLESAAGRDGQAVGSEDGHYKVDRWEPCPSKPGCIIVNIGDMLQYWSDGLLKSNFHRVRLPQEGEPQAERYTIAWFVWPRDGAVIQGPKKRYPPTTMRDFMKARASLNFLEDPARLSICFLLSQSHIESHKCTPQVQSQLSRP</sequence>
<reference evidence="3 4" key="1">
    <citation type="submission" date="2023-10" db="EMBL/GenBank/DDBJ databases">
        <authorList>
            <person name="Maclean D."/>
            <person name="Macfadyen A."/>
        </authorList>
    </citation>
    <scope>NUCLEOTIDE SEQUENCE [LARGE SCALE GENOMIC DNA]</scope>
</reference>
<dbReference type="InterPro" id="IPR005123">
    <property type="entry name" value="Oxoglu/Fe-dep_dioxygenase_dom"/>
</dbReference>
<evidence type="ECO:0000313" key="4">
    <source>
        <dbReference type="Proteomes" id="UP001314263"/>
    </source>
</evidence>
<keyword evidence="1" id="KW-0408">Iron</keyword>
<dbReference type="PANTHER" id="PTHR47990">
    <property type="entry name" value="2-OXOGLUTARATE (2OG) AND FE(II)-DEPENDENT OXYGENASE SUPERFAMILY PROTEIN-RELATED"/>
    <property type="match status" value="1"/>
</dbReference>
<dbReference type="InterPro" id="IPR050231">
    <property type="entry name" value="Iron_ascorbate_oxido_reductase"/>
</dbReference>
<comment type="similarity">
    <text evidence="1">Belongs to the iron/ascorbate-dependent oxidoreductase family.</text>
</comment>
<gene>
    <name evidence="3" type="ORF">CVIRNUC_010101</name>
</gene>
<dbReference type="Proteomes" id="UP001314263">
    <property type="component" value="Unassembled WGS sequence"/>
</dbReference>
<evidence type="ECO:0000259" key="2">
    <source>
        <dbReference type="PROSITE" id="PS51471"/>
    </source>
</evidence>
<dbReference type="InterPro" id="IPR044861">
    <property type="entry name" value="IPNS-like_FE2OG_OXY"/>
</dbReference>
<proteinExistence type="inferred from homology"/>
<dbReference type="EMBL" id="CAUYUE010000015">
    <property type="protein sequence ID" value="CAK0786887.1"/>
    <property type="molecule type" value="Genomic_DNA"/>
</dbReference>
<dbReference type="AlphaFoldDB" id="A0AAV1II18"/>
<dbReference type="InterPro" id="IPR027443">
    <property type="entry name" value="IPNS-like_sf"/>
</dbReference>
<keyword evidence="1" id="KW-0479">Metal-binding</keyword>
<dbReference type="PROSITE" id="PS51471">
    <property type="entry name" value="FE2OG_OXY"/>
    <property type="match status" value="1"/>
</dbReference>
<name>A0AAV1II18_9CHLO</name>
<dbReference type="GO" id="GO:0016491">
    <property type="term" value="F:oxidoreductase activity"/>
    <property type="evidence" value="ECO:0007669"/>
    <property type="project" value="UniProtKB-KW"/>
</dbReference>
<dbReference type="Gene3D" id="2.60.120.330">
    <property type="entry name" value="B-lactam Antibiotic, Isopenicillin N Synthase, Chain"/>
    <property type="match status" value="1"/>
</dbReference>